<feature type="domain" description="Diphthamide synthase" evidence="1">
    <location>
        <begin position="8"/>
        <end position="217"/>
    </location>
</feature>
<dbReference type="InterPro" id="IPR014729">
    <property type="entry name" value="Rossmann-like_a/b/a_fold"/>
</dbReference>
<dbReference type="AlphaFoldDB" id="A0A537J9X9"/>
<evidence type="ECO:0000259" key="1">
    <source>
        <dbReference type="Pfam" id="PF01902"/>
    </source>
</evidence>
<keyword evidence="2" id="KW-0436">Ligase</keyword>
<dbReference type="Proteomes" id="UP000320048">
    <property type="component" value="Unassembled WGS sequence"/>
</dbReference>
<comment type="caution">
    <text evidence="2">The sequence shown here is derived from an EMBL/GenBank/DDBJ whole genome shotgun (WGS) entry which is preliminary data.</text>
</comment>
<proteinExistence type="predicted"/>
<name>A0A537J9X9_9BACT</name>
<protein>
    <submittedName>
        <fullName evidence="2">Diphthine--ammonia ligase</fullName>
        <ecNumber evidence="2">6.3.1.14</ecNumber>
    </submittedName>
</protein>
<accession>A0A537J9X9</accession>
<dbReference type="GO" id="GO:0017178">
    <property type="term" value="F:diphthine-ammonia ligase activity"/>
    <property type="evidence" value="ECO:0007669"/>
    <property type="project" value="UniProtKB-EC"/>
</dbReference>
<evidence type="ECO:0000313" key="2">
    <source>
        <dbReference type="EMBL" id="TMI79876.1"/>
    </source>
</evidence>
<reference evidence="2 3" key="1">
    <citation type="journal article" date="2019" name="Nat. Microbiol.">
        <title>Mediterranean grassland soil C-N compound turnover is dependent on rainfall and depth, and is mediated by genomically divergent microorganisms.</title>
        <authorList>
            <person name="Diamond S."/>
            <person name="Andeer P.F."/>
            <person name="Li Z."/>
            <person name="Crits-Christoph A."/>
            <person name="Burstein D."/>
            <person name="Anantharaman K."/>
            <person name="Lane K.R."/>
            <person name="Thomas B.C."/>
            <person name="Pan C."/>
            <person name="Northen T.R."/>
            <person name="Banfield J.F."/>
        </authorList>
    </citation>
    <scope>NUCLEOTIDE SEQUENCE [LARGE SCALE GENOMIC DNA]</scope>
    <source>
        <strain evidence="2">NP_7</strain>
    </source>
</reference>
<sequence>MRERILQSWSGGKDSCLTLAELLSDGTWSVAALVTTVTEGYERVSMHGVRQALLREQAAALGLPLEVVYIPQNATNEIYEARMEETFARYRSLGVATIAFGDLFLADIRRYREQWLARAGIRPVFPLWMRDTRDLARRFVDEGFEAVVTCVDTRVLDRGFAGRRFDHALLADLPDTVDPCGENGEFHTFVHAGPIFREPLRIASGEVVQRESWCFCDLVPV</sequence>
<evidence type="ECO:0000313" key="3">
    <source>
        <dbReference type="Proteomes" id="UP000320048"/>
    </source>
</evidence>
<dbReference type="EC" id="6.3.1.14" evidence="2"/>
<organism evidence="2 3">
    <name type="scientific">Candidatus Segetimicrobium genomatis</name>
    <dbReference type="NCBI Taxonomy" id="2569760"/>
    <lineage>
        <taxon>Bacteria</taxon>
        <taxon>Bacillati</taxon>
        <taxon>Candidatus Sysuimicrobiota</taxon>
        <taxon>Candidatus Sysuimicrobiia</taxon>
        <taxon>Candidatus Sysuimicrobiales</taxon>
        <taxon>Candidatus Segetimicrobiaceae</taxon>
        <taxon>Candidatus Segetimicrobium</taxon>
    </lineage>
</organism>
<dbReference type="CDD" id="cd01994">
    <property type="entry name" value="AANH_PF0828-like"/>
    <property type="match status" value="1"/>
</dbReference>
<dbReference type="InterPro" id="IPR002761">
    <property type="entry name" value="Diphthami_syn_dom"/>
</dbReference>
<dbReference type="Gene3D" id="3.90.1490.10">
    <property type="entry name" value="putative n-type atp pyrophosphatase, domain 2"/>
    <property type="match status" value="1"/>
</dbReference>
<dbReference type="Pfam" id="PF01902">
    <property type="entry name" value="Diphthami_syn_2"/>
    <property type="match status" value="1"/>
</dbReference>
<dbReference type="SUPFAM" id="SSF52402">
    <property type="entry name" value="Adenine nucleotide alpha hydrolases-like"/>
    <property type="match status" value="1"/>
</dbReference>
<dbReference type="EMBL" id="VBAO01000253">
    <property type="protein sequence ID" value="TMI79876.1"/>
    <property type="molecule type" value="Genomic_DNA"/>
</dbReference>
<dbReference type="Gene3D" id="3.40.50.620">
    <property type="entry name" value="HUPs"/>
    <property type="match status" value="1"/>
</dbReference>
<dbReference type="NCBIfam" id="TIGR00290">
    <property type="entry name" value="MJ0570_dom"/>
    <property type="match status" value="1"/>
</dbReference>
<gene>
    <name evidence="2" type="ORF">E6H04_09735</name>
</gene>